<dbReference type="InterPro" id="IPR035919">
    <property type="entry name" value="EAL_sf"/>
</dbReference>
<evidence type="ECO:0000313" key="6">
    <source>
        <dbReference type="EMBL" id="SBS25297.1"/>
    </source>
</evidence>
<dbReference type="InterPro" id="IPR001633">
    <property type="entry name" value="EAL_dom"/>
</dbReference>
<dbReference type="SUPFAM" id="SSF55073">
    <property type="entry name" value="Nucleotide cyclase"/>
    <property type="match status" value="1"/>
</dbReference>
<evidence type="ECO:0000259" key="5">
    <source>
        <dbReference type="PROSITE" id="PS50887"/>
    </source>
</evidence>
<gene>
    <name evidence="6" type="primary">cph2_1</name>
    <name evidence="6" type="ORF">MAQ5080_00229</name>
</gene>
<dbReference type="NCBIfam" id="TIGR00254">
    <property type="entry name" value="GGDEF"/>
    <property type="match status" value="1"/>
</dbReference>
<dbReference type="InterPro" id="IPR015168">
    <property type="entry name" value="SsuA/THI5"/>
</dbReference>
<keyword evidence="2" id="KW-0812">Transmembrane</keyword>
<dbReference type="EMBL" id="FLOC01000001">
    <property type="protein sequence ID" value="SBS25297.1"/>
    <property type="molecule type" value="Genomic_DNA"/>
</dbReference>
<dbReference type="PANTHER" id="PTHR44757:SF2">
    <property type="entry name" value="BIOFILM ARCHITECTURE MAINTENANCE PROTEIN MBAA"/>
    <property type="match status" value="1"/>
</dbReference>
<name>A0A1A8T209_9GAMM</name>
<dbReference type="Proteomes" id="UP000092627">
    <property type="component" value="Unassembled WGS sequence"/>
</dbReference>
<dbReference type="InterPro" id="IPR043128">
    <property type="entry name" value="Rev_trsase/Diguanyl_cyclase"/>
</dbReference>
<keyword evidence="2" id="KW-1133">Transmembrane helix</keyword>
<evidence type="ECO:0000256" key="3">
    <source>
        <dbReference type="SAM" id="SignalP"/>
    </source>
</evidence>
<dbReference type="CDD" id="cd01948">
    <property type="entry name" value="EAL"/>
    <property type="match status" value="1"/>
</dbReference>
<keyword evidence="3" id="KW-0732">Signal</keyword>
<dbReference type="SMART" id="SM00267">
    <property type="entry name" value="GGDEF"/>
    <property type="match status" value="1"/>
</dbReference>
<proteinExistence type="predicted"/>
<keyword evidence="2" id="KW-0472">Membrane</keyword>
<dbReference type="SMART" id="SM00052">
    <property type="entry name" value="EAL"/>
    <property type="match status" value="1"/>
</dbReference>
<organism evidence="6 7">
    <name type="scientific">Marinomonas aquimarina</name>
    <dbReference type="NCBI Taxonomy" id="295068"/>
    <lineage>
        <taxon>Bacteria</taxon>
        <taxon>Pseudomonadati</taxon>
        <taxon>Pseudomonadota</taxon>
        <taxon>Gammaproteobacteria</taxon>
        <taxon>Oceanospirillales</taxon>
        <taxon>Oceanospirillaceae</taxon>
        <taxon>Marinomonas</taxon>
    </lineage>
</organism>
<comment type="cofactor">
    <cofactor evidence="1">
        <name>Mg(2+)</name>
        <dbReference type="ChEBI" id="CHEBI:18420"/>
    </cofactor>
</comment>
<feature type="chain" id="PRO_5008378720" evidence="3">
    <location>
        <begin position="20"/>
        <end position="801"/>
    </location>
</feature>
<dbReference type="PANTHER" id="PTHR44757">
    <property type="entry name" value="DIGUANYLATE CYCLASE DGCP"/>
    <property type="match status" value="1"/>
</dbReference>
<evidence type="ECO:0000313" key="7">
    <source>
        <dbReference type="Proteomes" id="UP000092627"/>
    </source>
</evidence>
<dbReference type="PROSITE" id="PS50887">
    <property type="entry name" value="GGDEF"/>
    <property type="match status" value="1"/>
</dbReference>
<feature type="transmembrane region" description="Helical" evidence="2">
    <location>
        <begin position="316"/>
        <end position="338"/>
    </location>
</feature>
<dbReference type="Pfam" id="PF00990">
    <property type="entry name" value="GGDEF"/>
    <property type="match status" value="1"/>
</dbReference>
<reference evidence="6 7" key="1">
    <citation type="submission" date="2016-06" db="EMBL/GenBank/DDBJ databases">
        <authorList>
            <person name="Kjaerup R.B."/>
            <person name="Dalgaard T.S."/>
            <person name="Juul-Madsen H.R."/>
        </authorList>
    </citation>
    <scope>NUCLEOTIDE SEQUENCE [LARGE SCALE GENOMIC DNA]</scope>
    <source>
        <strain evidence="6 7">CECT 5080</strain>
    </source>
</reference>
<evidence type="ECO:0000259" key="4">
    <source>
        <dbReference type="PROSITE" id="PS50883"/>
    </source>
</evidence>
<feature type="domain" description="EAL" evidence="4">
    <location>
        <begin position="534"/>
        <end position="789"/>
    </location>
</feature>
<accession>A0A1A8T209</accession>
<dbReference type="Gene3D" id="3.40.190.10">
    <property type="entry name" value="Periplasmic binding protein-like II"/>
    <property type="match status" value="2"/>
</dbReference>
<evidence type="ECO:0000256" key="1">
    <source>
        <dbReference type="ARBA" id="ARBA00001946"/>
    </source>
</evidence>
<dbReference type="InterPro" id="IPR029787">
    <property type="entry name" value="Nucleotide_cyclase"/>
</dbReference>
<dbReference type="CDD" id="cd01949">
    <property type="entry name" value="GGDEF"/>
    <property type="match status" value="1"/>
</dbReference>
<feature type="domain" description="GGDEF" evidence="5">
    <location>
        <begin position="392"/>
        <end position="525"/>
    </location>
</feature>
<dbReference type="SUPFAM" id="SSF53850">
    <property type="entry name" value="Periplasmic binding protein-like II"/>
    <property type="match status" value="1"/>
</dbReference>
<dbReference type="Gene3D" id="3.30.70.270">
    <property type="match status" value="1"/>
</dbReference>
<protein>
    <submittedName>
        <fullName evidence="6">Phytochrome-like protein cph2</fullName>
    </submittedName>
</protein>
<dbReference type="RefSeq" id="WP_067204294.1">
    <property type="nucleotide sequence ID" value="NZ_FLOC01000001.1"/>
</dbReference>
<dbReference type="GO" id="GO:0003824">
    <property type="term" value="F:catalytic activity"/>
    <property type="evidence" value="ECO:0007669"/>
    <property type="project" value="UniProtKB-ARBA"/>
</dbReference>
<keyword evidence="7" id="KW-1185">Reference proteome</keyword>
<dbReference type="SUPFAM" id="SSF141868">
    <property type="entry name" value="EAL domain-like"/>
    <property type="match status" value="1"/>
</dbReference>
<dbReference type="Gene3D" id="3.20.20.450">
    <property type="entry name" value="EAL domain"/>
    <property type="match status" value="1"/>
</dbReference>
<dbReference type="InterPro" id="IPR052155">
    <property type="entry name" value="Biofilm_reg_signaling"/>
</dbReference>
<dbReference type="PROSITE" id="PS50883">
    <property type="entry name" value="EAL"/>
    <property type="match status" value="1"/>
</dbReference>
<sequence length="801" mass="91424">MIRTCICFIFLLFGPLASAADDKIRLQLKWQHSFAFAGYYAAQQLGYYRDAGLDVEFIEGSARTNVYSEVATGKADYGIGNSSLLVERSRGRPFVILAVVFQHSPMIFVTQDQLLDFDDWQGQRAMLEASSDELILYLQQQGVKLYELEFLNHSFDPQDLVDQRVDIMSANSTIEPYFLAQQNHPYRTFSPRSAGIDFSGDNLFTSEEEIQYNPERVAAFREASLRGWAYALKYPEIVIQWIVSIYHSDYDRDYLAFEAKETYSLIQPNLVEVGYLNESRWYDVAQAYQAIGKLNDDFDVGAALYTPMIEKDWREVMIVVAVASGIMLILMSVVLYVVRTNKRLDLALKESDQARTLVAKQATQDPLTELHNRRYFKERLQSLSLSAKREGEPFALLYLDLDRFKEINDIHGHQWGDHLLREVAKRLLQYIPNGAELARIGGDEFTILVPYGQSQLSLTELAKRILSGLEQPYYLNQDEVYISASIGITQAPFDSVEPSALLQYADEAMYSAKAAGRSCWCFFSFELHQQTIERQSLINDLRQALPHNELFLVYQPIVEMQDGRIRKFEALLRWRHPRRGMITPDIFIPIAEESGLISEIGDYVFKESIRQLADWRKRFGEHLIMSINISPYQLSAPDKHMSDWFEFLHAQGVPGAAVSLEITENMLMHHTEVVSNQLLAFRDEGINVALDDFGTGYSALSYLNRLDIDFIKIDRSFVSELAEERMEKDLCEAIITMAHKLKLKVIAEGIETPAQAAILAKFGCDLGQGYLYAKPLLTEGAEALLRAQDTTRNQVHLGEIK</sequence>
<dbReference type="Pfam" id="PF00563">
    <property type="entry name" value="EAL"/>
    <property type="match status" value="1"/>
</dbReference>
<dbReference type="InterPro" id="IPR000160">
    <property type="entry name" value="GGDEF_dom"/>
</dbReference>
<dbReference type="STRING" id="295068.MAQ5080_00229"/>
<dbReference type="OrthoDB" id="9176779at2"/>
<dbReference type="AlphaFoldDB" id="A0A1A8T209"/>
<feature type="signal peptide" evidence="3">
    <location>
        <begin position="1"/>
        <end position="19"/>
    </location>
</feature>
<evidence type="ECO:0000256" key="2">
    <source>
        <dbReference type="SAM" id="Phobius"/>
    </source>
</evidence>
<dbReference type="Pfam" id="PF09084">
    <property type="entry name" value="NMT1"/>
    <property type="match status" value="1"/>
</dbReference>
<dbReference type="FunFam" id="3.30.70.270:FF:000001">
    <property type="entry name" value="Diguanylate cyclase domain protein"/>
    <property type="match status" value="1"/>
</dbReference>